<feature type="non-terminal residue" evidence="1">
    <location>
        <position position="70"/>
    </location>
</feature>
<evidence type="ECO:0000313" key="1">
    <source>
        <dbReference type="EMBL" id="CAH1987294.1"/>
    </source>
</evidence>
<protein>
    <submittedName>
        <fullName evidence="1">Uncharacterized protein</fullName>
    </submittedName>
</protein>
<dbReference type="EMBL" id="CAKOFQ010007014">
    <property type="protein sequence ID" value="CAH1987294.1"/>
    <property type="molecule type" value="Genomic_DNA"/>
</dbReference>
<organism evidence="1 2">
    <name type="scientific">Acanthoscelides obtectus</name>
    <name type="common">Bean weevil</name>
    <name type="synonym">Bruchus obtectus</name>
    <dbReference type="NCBI Taxonomy" id="200917"/>
    <lineage>
        <taxon>Eukaryota</taxon>
        <taxon>Metazoa</taxon>
        <taxon>Ecdysozoa</taxon>
        <taxon>Arthropoda</taxon>
        <taxon>Hexapoda</taxon>
        <taxon>Insecta</taxon>
        <taxon>Pterygota</taxon>
        <taxon>Neoptera</taxon>
        <taxon>Endopterygota</taxon>
        <taxon>Coleoptera</taxon>
        <taxon>Polyphaga</taxon>
        <taxon>Cucujiformia</taxon>
        <taxon>Chrysomeloidea</taxon>
        <taxon>Chrysomelidae</taxon>
        <taxon>Bruchinae</taxon>
        <taxon>Bruchini</taxon>
        <taxon>Acanthoscelides</taxon>
    </lineage>
</organism>
<evidence type="ECO:0000313" key="2">
    <source>
        <dbReference type="Proteomes" id="UP001152888"/>
    </source>
</evidence>
<proteinExistence type="predicted"/>
<name>A0A9P0PIB1_ACAOB</name>
<comment type="caution">
    <text evidence="1">The sequence shown here is derived from an EMBL/GenBank/DDBJ whole genome shotgun (WGS) entry which is preliminary data.</text>
</comment>
<gene>
    <name evidence="1" type="ORF">ACAOBT_LOCUS17763</name>
</gene>
<accession>A0A9P0PIB1</accession>
<dbReference type="Proteomes" id="UP001152888">
    <property type="component" value="Unassembled WGS sequence"/>
</dbReference>
<dbReference type="AlphaFoldDB" id="A0A9P0PIB1"/>
<keyword evidence="2" id="KW-1185">Reference proteome</keyword>
<reference evidence="1" key="1">
    <citation type="submission" date="2022-03" db="EMBL/GenBank/DDBJ databases">
        <authorList>
            <person name="Sayadi A."/>
        </authorList>
    </citation>
    <scope>NUCLEOTIDE SEQUENCE</scope>
</reference>
<sequence>YPALTQRYPNLHGRSTDCKNKAGKNITKNYVCFVTSLQKRKYLKYIFKRQNLDILRSLTVERGGTTRRIS</sequence>